<dbReference type="SUPFAM" id="SSF52047">
    <property type="entry name" value="RNI-like"/>
    <property type="match status" value="1"/>
</dbReference>
<name>A0AAV5EY46_ELECO</name>
<keyword evidence="3" id="KW-1185">Reference proteome</keyword>
<dbReference type="EMBL" id="BQKI01000080">
    <property type="protein sequence ID" value="GJN28329.1"/>
    <property type="molecule type" value="Genomic_DNA"/>
</dbReference>
<evidence type="ECO:0000313" key="2">
    <source>
        <dbReference type="EMBL" id="GJN28329.1"/>
    </source>
</evidence>
<dbReference type="Gene3D" id="3.80.10.10">
    <property type="entry name" value="Ribonuclease Inhibitor"/>
    <property type="match status" value="1"/>
</dbReference>
<proteinExistence type="predicted"/>
<dbReference type="InterPro" id="IPR055357">
    <property type="entry name" value="LRR_At1g61320_AtMIF1"/>
</dbReference>
<dbReference type="InterPro" id="IPR053772">
    <property type="entry name" value="At1g61320/At1g61330-like"/>
</dbReference>
<evidence type="ECO:0000259" key="1">
    <source>
        <dbReference type="Pfam" id="PF23622"/>
    </source>
</evidence>
<reference evidence="2" key="2">
    <citation type="submission" date="2021-12" db="EMBL/GenBank/DDBJ databases">
        <title>Resequencing data analysis of finger millet.</title>
        <authorList>
            <person name="Hatakeyama M."/>
            <person name="Aluri S."/>
            <person name="Balachadran M.T."/>
            <person name="Sivarajan S.R."/>
            <person name="Poveda L."/>
            <person name="Shimizu-Inatsugi R."/>
            <person name="Schlapbach R."/>
            <person name="Sreeman S.M."/>
            <person name="Shimizu K.K."/>
        </authorList>
    </citation>
    <scope>NUCLEOTIDE SEQUENCE</scope>
</reference>
<gene>
    <name evidence="2" type="primary">gb16439</name>
    <name evidence="2" type="ORF">PR202_gb16439</name>
</gene>
<comment type="caution">
    <text evidence="2">The sequence shown here is derived from an EMBL/GenBank/DDBJ whole genome shotgun (WGS) entry which is preliminary data.</text>
</comment>
<organism evidence="2 3">
    <name type="scientific">Eleusine coracana subsp. coracana</name>
    <dbReference type="NCBI Taxonomy" id="191504"/>
    <lineage>
        <taxon>Eukaryota</taxon>
        <taxon>Viridiplantae</taxon>
        <taxon>Streptophyta</taxon>
        <taxon>Embryophyta</taxon>
        <taxon>Tracheophyta</taxon>
        <taxon>Spermatophyta</taxon>
        <taxon>Magnoliopsida</taxon>
        <taxon>Liliopsida</taxon>
        <taxon>Poales</taxon>
        <taxon>Poaceae</taxon>
        <taxon>PACMAD clade</taxon>
        <taxon>Chloridoideae</taxon>
        <taxon>Cynodonteae</taxon>
        <taxon>Eleusininae</taxon>
        <taxon>Eleusine</taxon>
    </lineage>
</organism>
<dbReference type="AlphaFoldDB" id="A0AAV5EY46"/>
<accession>A0AAV5EY46</accession>
<dbReference type="Pfam" id="PF23622">
    <property type="entry name" value="LRR_At1g61320_AtMIF1"/>
    <property type="match status" value="1"/>
</dbReference>
<reference evidence="2" key="1">
    <citation type="journal article" date="2018" name="DNA Res.">
        <title>Multiple hybrid de novo genome assembly of finger millet, an orphan allotetraploid crop.</title>
        <authorList>
            <person name="Hatakeyama M."/>
            <person name="Aluri S."/>
            <person name="Balachadran M.T."/>
            <person name="Sivarajan S.R."/>
            <person name="Patrignani A."/>
            <person name="Gruter S."/>
            <person name="Poveda L."/>
            <person name="Shimizu-Inatsugi R."/>
            <person name="Baeten J."/>
            <person name="Francoijs K.J."/>
            <person name="Nataraja K.N."/>
            <person name="Reddy Y.A.N."/>
            <person name="Phadnis S."/>
            <person name="Ravikumar R.L."/>
            <person name="Schlapbach R."/>
            <person name="Sreeman S.M."/>
            <person name="Shimizu K.K."/>
        </authorList>
    </citation>
    <scope>NUCLEOTIDE SEQUENCE</scope>
</reference>
<feature type="domain" description="At1g61320/AtMIF1 LRR" evidence="1">
    <location>
        <begin position="37"/>
        <end position="376"/>
    </location>
</feature>
<dbReference type="InterPro" id="IPR032675">
    <property type="entry name" value="LRR_dom_sf"/>
</dbReference>
<dbReference type="Proteomes" id="UP001054889">
    <property type="component" value="Unassembled WGS sequence"/>
</dbReference>
<sequence>MWSICPRLTFDAVHVCKCDRDDLHKHTEEFINEVNAVLQKHQDKVVETLEVRIDFVNSRLLADHINNWINFAVSSRTKNLTLDLKPKKFREYDDRYVFPFQLFDGGTTMSHIRHMQLSFVALDDPPSHFRGFPNLRKLHLQEVRFNGKDLGHVLSRCCNLEWLCIDRCDELKDGLIVDAPLTHLLYLRVEYCIFTRMNLHAANLATFDYNGPFIPIDLTNSLKLQTANIELEKAIFQHAFTSLLNGLPSVQNLTLKIGLQYLEKQWLWDNRLQFYNLRRFQLFMLIFREGLDKVLCSILFLRATPFIEELEVHFAGYTLWLAEVGPCRKDLGPPYKYNYLKNICITGFKAARGQLEFLLHLVENAPALEVINIKIGDRHSSKEFWPCEGRRPPFEEAKRIVRDCLLTLNVKFDITY</sequence>
<evidence type="ECO:0000313" key="3">
    <source>
        <dbReference type="Proteomes" id="UP001054889"/>
    </source>
</evidence>
<protein>
    <recommendedName>
        <fullName evidence="1">At1g61320/AtMIF1 LRR domain-containing protein</fullName>
    </recommendedName>
</protein>
<dbReference type="PANTHER" id="PTHR34145:SF57">
    <property type="entry name" value="F-BOX DOMAIN-CONTAINING PROTEIN"/>
    <property type="match status" value="1"/>
</dbReference>
<dbReference type="PANTHER" id="PTHR34145">
    <property type="entry name" value="OS02G0105600 PROTEIN"/>
    <property type="match status" value="1"/>
</dbReference>